<dbReference type="FunFam" id="4.10.280.10:FF:000032">
    <property type="entry name" value="Transcription factor bHLH123 family"/>
    <property type="match status" value="1"/>
</dbReference>
<dbReference type="InterPro" id="IPR045239">
    <property type="entry name" value="bHLH95_bHLH"/>
</dbReference>
<dbReference type="InterPro" id="IPR036638">
    <property type="entry name" value="HLH_DNA-bd_sf"/>
</dbReference>
<dbReference type="GO" id="GO:0046983">
    <property type="term" value="F:protein dimerization activity"/>
    <property type="evidence" value="ECO:0007669"/>
    <property type="project" value="InterPro"/>
</dbReference>
<evidence type="ECO:0000256" key="5">
    <source>
        <dbReference type="ARBA" id="ARBA00023163"/>
    </source>
</evidence>
<keyword evidence="3" id="KW-0805">Transcription regulation</keyword>
<feature type="compositionally biased region" description="Polar residues" evidence="7">
    <location>
        <begin position="257"/>
        <end position="271"/>
    </location>
</feature>
<feature type="compositionally biased region" description="Low complexity" evidence="7">
    <location>
        <begin position="287"/>
        <end position="296"/>
    </location>
</feature>
<evidence type="ECO:0000259" key="8">
    <source>
        <dbReference type="PROSITE" id="PS50888"/>
    </source>
</evidence>
<feature type="domain" description="BHLH" evidence="8">
    <location>
        <begin position="301"/>
        <end position="350"/>
    </location>
</feature>
<comment type="caution">
    <text evidence="9">The sequence shown here is derived from an EMBL/GenBank/DDBJ whole genome shotgun (WGS) entry which is preliminary data.</text>
</comment>
<comment type="subcellular location">
    <subcellularLocation>
        <location evidence="1">Nucleus</location>
    </subcellularLocation>
</comment>
<protein>
    <recommendedName>
        <fullName evidence="8">BHLH domain-containing protein</fullName>
    </recommendedName>
</protein>
<evidence type="ECO:0000256" key="4">
    <source>
        <dbReference type="ARBA" id="ARBA00023125"/>
    </source>
</evidence>
<evidence type="ECO:0000256" key="2">
    <source>
        <dbReference type="ARBA" id="ARBA00011738"/>
    </source>
</evidence>
<dbReference type="AlphaFoldDB" id="A0AAN9INK6"/>
<dbReference type="GO" id="GO:0000978">
    <property type="term" value="F:RNA polymerase II cis-regulatory region sequence-specific DNA binding"/>
    <property type="evidence" value="ECO:0007669"/>
    <property type="project" value="TreeGrafter"/>
</dbReference>
<keyword evidence="10" id="KW-1185">Reference proteome</keyword>
<evidence type="ECO:0000313" key="9">
    <source>
        <dbReference type="EMBL" id="KAK7283375.1"/>
    </source>
</evidence>
<name>A0AAN9INK6_CROPI</name>
<keyword evidence="5" id="KW-0804">Transcription</keyword>
<evidence type="ECO:0000256" key="6">
    <source>
        <dbReference type="ARBA" id="ARBA00023242"/>
    </source>
</evidence>
<dbReference type="InterPro" id="IPR011598">
    <property type="entry name" value="bHLH_dom"/>
</dbReference>
<dbReference type="GO" id="GO:0005634">
    <property type="term" value="C:nucleus"/>
    <property type="evidence" value="ECO:0007669"/>
    <property type="project" value="UniProtKB-SubCell"/>
</dbReference>
<dbReference type="Gene3D" id="4.10.280.10">
    <property type="entry name" value="Helix-loop-helix DNA-binding domain"/>
    <property type="match status" value="1"/>
</dbReference>
<organism evidence="9 10">
    <name type="scientific">Crotalaria pallida</name>
    <name type="common">Smooth rattlebox</name>
    <name type="synonym">Crotalaria striata</name>
    <dbReference type="NCBI Taxonomy" id="3830"/>
    <lineage>
        <taxon>Eukaryota</taxon>
        <taxon>Viridiplantae</taxon>
        <taxon>Streptophyta</taxon>
        <taxon>Embryophyta</taxon>
        <taxon>Tracheophyta</taxon>
        <taxon>Spermatophyta</taxon>
        <taxon>Magnoliopsida</taxon>
        <taxon>eudicotyledons</taxon>
        <taxon>Gunneridae</taxon>
        <taxon>Pentapetalae</taxon>
        <taxon>rosids</taxon>
        <taxon>fabids</taxon>
        <taxon>Fabales</taxon>
        <taxon>Fabaceae</taxon>
        <taxon>Papilionoideae</taxon>
        <taxon>50 kb inversion clade</taxon>
        <taxon>genistoids sensu lato</taxon>
        <taxon>core genistoids</taxon>
        <taxon>Crotalarieae</taxon>
        <taxon>Crotalaria</taxon>
    </lineage>
</organism>
<accession>A0AAN9INK6</accession>
<dbReference type="GO" id="GO:0000981">
    <property type="term" value="F:DNA-binding transcription factor activity, RNA polymerase II-specific"/>
    <property type="evidence" value="ECO:0007669"/>
    <property type="project" value="TreeGrafter"/>
</dbReference>
<sequence>MESNNLHHLQQDQPHLLEASSLTTPSSYGSSLGGSSSISHSWTPNITLNNAGNFNQNLQEANPRSRALMIQDLGYHHHRHHQWTSDAESCLAPKFSEMLNSTTTPSNMEGYHSRLHSTSTVTDQSINENKDMNDLNDKLLLKTIFSGDMYSTSAQNYAHHFGGTATGVPISRGNFSQIYPSINISNLNHSSSSTSTPISSSLNILNTTQPLDLLTSPTSLTPGLGLSHHHRSHSQDHGLGSDNISFSLDHMHHPTPDRSSCNNSSNLSHFTNGAAETKRPSILMEPKSSSQSQTASKKSRLESRPSCSPIKVRKEKLGDRIAALQQLVAPFGKTDTASVLMEAIGYIKFLQGQVETLSVPYMKSSQNQNNRVMQGGSGIGDGNGEPKQDLRSRGLCLVPLSCMSYIAGDGGTEVWQQPNFHGAT</sequence>
<dbReference type="EMBL" id="JAYWIO010000002">
    <property type="protein sequence ID" value="KAK7283375.1"/>
    <property type="molecule type" value="Genomic_DNA"/>
</dbReference>
<dbReference type="PANTHER" id="PTHR16223:SF56">
    <property type="entry name" value="TRANSCRIPTION FACTOR BHLH110"/>
    <property type="match status" value="1"/>
</dbReference>
<evidence type="ECO:0000313" key="10">
    <source>
        <dbReference type="Proteomes" id="UP001372338"/>
    </source>
</evidence>
<dbReference type="PROSITE" id="PS50888">
    <property type="entry name" value="BHLH"/>
    <property type="match status" value="1"/>
</dbReference>
<proteinExistence type="predicted"/>
<comment type="subunit">
    <text evidence="2">Homodimer.</text>
</comment>
<reference evidence="9 10" key="1">
    <citation type="submission" date="2024-01" db="EMBL/GenBank/DDBJ databases">
        <title>The genomes of 5 underutilized Papilionoideae crops provide insights into root nodulation and disease resistanc.</title>
        <authorList>
            <person name="Yuan L."/>
        </authorList>
    </citation>
    <scope>NUCLEOTIDE SEQUENCE [LARGE SCALE GENOMIC DNA]</scope>
    <source>
        <strain evidence="9">ZHUSHIDOU_FW_LH</strain>
        <tissue evidence="9">Leaf</tissue>
    </source>
</reference>
<feature type="region of interest" description="Disordered" evidence="7">
    <location>
        <begin position="224"/>
        <end position="312"/>
    </location>
</feature>
<evidence type="ECO:0000256" key="7">
    <source>
        <dbReference type="SAM" id="MobiDB-lite"/>
    </source>
</evidence>
<evidence type="ECO:0000256" key="1">
    <source>
        <dbReference type="ARBA" id="ARBA00004123"/>
    </source>
</evidence>
<dbReference type="SUPFAM" id="SSF47459">
    <property type="entry name" value="HLH, helix-loop-helix DNA-binding domain"/>
    <property type="match status" value="1"/>
</dbReference>
<gene>
    <name evidence="9" type="ORF">RIF29_12844</name>
</gene>
<dbReference type="PANTHER" id="PTHR16223">
    <property type="entry name" value="TRANSCRIPTION FACTOR BHLH83-RELATED"/>
    <property type="match status" value="1"/>
</dbReference>
<keyword evidence="6" id="KW-0539">Nucleus</keyword>
<dbReference type="CDD" id="cd11393">
    <property type="entry name" value="bHLH_AtbHLH_like"/>
    <property type="match status" value="1"/>
</dbReference>
<keyword evidence="4" id="KW-0238">DNA-binding</keyword>
<dbReference type="Proteomes" id="UP001372338">
    <property type="component" value="Unassembled WGS sequence"/>
</dbReference>
<dbReference type="InterPro" id="IPR045843">
    <property type="entry name" value="IND-like"/>
</dbReference>
<evidence type="ECO:0000256" key="3">
    <source>
        <dbReference type="ARBA" id="ARBA00023015"/>
    </source>
</evidence>